<comment type="function">
    <text evidence="9">Plays an essential role in type IV pili and type II pseudopili formation by proteolytically removing the leader sequence from substrate proteins and subsequently monomethylating the alpha-amino group of the newly exposed N-terminal phenylalanine.</text>
</comment>
<feature type="transmembrane region" description="Helical" evidence="10">
    <location>
        <begin position="160"/>
        <end position="180"/>
    </location>
</feature>
<comment type="similarity">
    <text evidence="2 8">Belongs to the peptidase A24 family.</text>
</comment>
<feature type="transmembrane region" description="Helical" evidence="10">
    <location>
        <begin position="192"/>
        <end position="225"/>
    </location>
</feature>
<dbReference type="AlphaFoldDB" id="C0JZT4"/>
<keyword evidence="6 10" id="KW-1133">Transmembrane helix</keyword>
<keyword evidence="5 9" id="KW-0812">Transmembrane</keyword>
<proteinExistence type="inferred from homology"/>
<dbReference type="EC" id="2.1.1.-" evidence="9"/>
<dbReference type="Gene3D" id="1.20.120.1220">
    <property type="match status" value="1"/>
</dbReference>
<accession>C0JZT4</accession>
<dbReference type="PANTHER" id="PTHR30487:SF0">
    <property type="entry name" value="PREPILIN LEADER PEPTIDASE_N-METHYLTRANSFERASE-RELATED"/>
    <property type="match status" value="1"/>
</dbReference>
<feature type="domain" description="Prepilin peptidase A24 N-terminal" evidence="12">
    <location>
        <begin position="10"/>
        <end position="91"/>
    </location>
</feature>
<evidence type="ECO:0000313" key="13">
    <source>
        <dbReference type="EMBL" id="ACM90963.1"/>
    </source>
</evidence>
<feature type="transmembrane region" description="Helical" evidence="10">
    <location>
        <begin position="95"/>
        <end position="115"/>
    </location>
</feature>
<keyword evidence="9" id="KW-0808">Transferase</keyword>
<evidence type="ECO:0000256" key="5">
    <source>
        <dbReference type="ARBA" id="ARBA00022692"/>
    </source>
</evidence>
<evidence type="ECO:0000256" key="1">
    <source>
        <dbReference type="ARBA" id="ARBA00004429"/>
    </source>
</evidence>
<dbReference type="InterPro" id="IPR014032">
    <property type="entry name" value="Peptidase_A24A_bac"/>
</dbReference>
<dbReference type="PANTHER" id="PTHR30487">
    <property type="entry name" value="TYPE 4 PREPILIN-LIKE PROTEINS LEADER PEPTIDE-PROCESSING ENZYME"/>
    <property type="match status" value="1"/>
</dbReference>
<evidence type="ECO:0000256" key="10">
    <source>
        <dbReference type="SAM" id="Phobius"/>
    </source>
</evidence>
<keyword evidence="4" id="KW-0997">Cell inner membrane</keyword>
<reference evidence="13" key="1">
    <citation type="submission" date="2008-11" db="EMBL/GenBank/DDBJ databases">
        <title>Isolation and characterization of a fructose-1,6-bisphosphatase in Bacteroides sp. from a rumen metagenomic library.</title>
        <authorList>
            <person name="Wang J."/>
            <person name="Liu K."/>
            <person name="Zhao S."/>
            <person name="Bu D."/>
            <person name="Li D."/>
            <person name="Yu P."/>
            <person name="Wei H."/>
            <person name="Zhou L."/>
        </authorList>
    </citation>
    <scope>NUCLEOTIDE SEQUENCE</scope>
</reference>
<evidence type="ECO:0000256" key="6">
    <source>
        <dbReference type="ARBA" id="ARBA00022989"/>
    </source>
</evidence>
<dbReference type="EC" id="3.4.23.43" evidence="9"/>
<dbReference type="PRINTS" id="PR00864">
    <property type="entry name" value="PREPILNPTASE"/>
</dbReference>
<keyword evidence="9" id="KW-0489">Methyltransferase</keyword>
<comment type="catalytic activity">
    <reaction evidence="9">
        <text>Typically cleaves a -Gly-|-Phe- bond to release an N-terminal, basic peptide of 5-8 residues from type IV prepilin, and then N-methylates the new N-terminal amino group, the methyl donor being S-adenosyl-L-methionine.</text>
        <dbReference type="EC" id="3.4.23.43"/>
    </reaction>
</comment>
<dbReference type="GO" id="GO:0004190">
    <property type="term" value="F:aspartic-type endopeptidase activity"/>
    <property type="evidence" value="ECO:0007669"/>
    <property type="project" value="UniProtKB-EC"/>
</dbReference>
<evidence type="ECO:0000256" key="8">
    <source>
        <dbReference type="RuleBase" id="RU003793"/>
    </source>
</evidence>
<feature type="transmembrane region" description="Helical" evidence="10">
    <location>
        <begin position="122"/>
        <end position="140"/>
    </location>
</feature>
<dbReference type="MEROPS" id="A24.019"/>
<keyword evidence="7 10" id="KW-0472">Membrane</keyword>
<keyword evidence="9" id="KW-0378">Hydrolase</keyword>
<evidence type="ECO:0000256" key="9">
    <source>
        <dbReference type="RuleBase" id="RU003794"/>
    </source>
</evidence>
<dbReference type="GO" id="GO:0005886">
    <property type="term" value="C:plasma membrane"/>
    <property type="evidence" value="ECO:0007669"/>
    <property type="project" value="UniProtKB-SubCell"/>
</dbReference>
<feature type="domain" description="Prepilin type IV endopeptidase peptidase" evidence="11">
    <location>
        <begin position="106"/>
        <end position="220"/>
    </location>
</feature>
<evidence type="ECO:0000256" key="2">
    <source>
        <dbReference type="ARBA" id="ARBA00005801"/>
    </source>
</evidence>
<feature type="transmembrane region" description="Helical" evidence="10">
    <location>
        <begin position="6"/>
        <end position="25"/>
    </location>
</feature>
<organism evidence="13">
    <name type="scientific">uncultured bacterium URE12</name>
    <dbReference type="NCBI Taxonomy" id="581111"/>
    <lineage>
        <taxon>Bacteria</taxon>
        <taxon>environmental samples</taxon>
    </lineage>
</organism>
<evidence type="ECO:0000256" key="4">
    <source>
        <dbReference type="ARBA" id="ARBA00022519"/>
    </source>
</evidence>
<sequence length="264" mass="28866">MFGIIFFFGLGLIIGSFLNVCIFRLPADESIVFPPSHCLKCGTQIKWYDNIPVVSWLLLRGKCRVCKEPISIQYPAVELITGVLTMLFYAHWSHYWPWLLIALPALYTMIVMSVIDFKTMMISDLFSIILVALGLIGSPWNPCLQPYAYSWAGCIGQSGIGIITGAGSIWAIAVLGKLIYKKDAVGEGDIILMGAIGALCGWRGVITSVMMAALLGTIYGFTLIFMKKAGRGSAMAFGPFLAMGAAINMYQLVPPSAFFFLSPF</sequence>
<dbReference type="InterPro" id="IPR010627">
    <property type="entry name" value="Prepilin_pept_A24_N"/>
</dbReference>
<dbReference type="EMBL" id="FJ529690">
    <property type="protein sequence ID" value="ACM90963.1"/>
    <property type="molecule type" value="Genomic_DNA"/>
</dbReference>
<dbReference type="InterPro" id="IPR000045">
    <property type="entry name" value="Prepilin_IV_endopep_pep"/>
</dbReference>
<dbReference type="InterPro" id="IPR050882">
    <property type="entry name" value="Prepilin_peptidase/N-MTase"/>
</dbReference>
<dbReference type="GO" id="GO:0006465">
    <property type="term" value="P:signal peptide processing"/>
    <property type="evidence" value="ECO:0007669"/>
    <property type="project" value="TreeGrafter"/>
</dbReference>
<keyword evidence="9" id="KW-0645">Protease</keyword>
<evidence type="ECO:0000259" key="11">
    <source>
        <dbReference type="Pfam" id="PF01478"/>
    </source>
</evidence>
<evidence type="ECO:0000259" key="12">
    <source>
        <dbReference type="Pfam" id="PF06750"/>
    </source>
</evidence>
<feature type="transmembrane region" description="Helical" evidence="10">
    <location>
        <begin position="70"/>
        <end position="89"/>
    </location>
</feature>
<dbReference type="Pfam" id="PF01478">
    <property type="entry name" value="Peptidase_A24"/>
    <property type="match status" value="1"/>
</dbReference>
<keyword evidence="9" id="KW-0511">Multifunctional enzyme</keyword>
<keyword evidence="3" id="KW-1003">Cell membrane</keyword>
<dbReference type="GO" id="GO:0032259">
    <property type="term" value="P:methylation"/>
    <property type="evidence" value="ECO:0007669"/>
    <property type="project" value="UniProtKB-KW"/>
</dbReference>
<name>C0JZT4_9BACT</name>
<evidence type="ECO:0000256" key="3">
    <source>
        <dbReference type="ARBA" id="ARBA00022475"/>
    </source>
</evidence>
<protein>
    <recommendedName>
        <fullName evidence="9">Prepilin leader peptidase/N-methyltransferase</fullName>
        <ecNumber evidence="9">2.1.1.-</ecNumber>
        <ecNumber evidence="9">3.4.23.43</ecNumber>
    </recommendedName>
</protein>
<dbReference type="GO" id="GO:0008168">
    <property type="term" value="F:methyltransferase activity"/>
    <property type="evidence" value="ECO:0007669"/>
    <property type="project" value="UniProtKB-KW"/>
</dbReference>
<dbReference type="Pfam" id="PF06750">
    <property type="entry name" value="A24_N_bact"/>
    <property type="match status" value="1"/>
</dbReference>
<feature type="transmembrane region" description="Helical" evidence="10">
    <location>
        <begin position="237"/>
        <end position="261"/>
    </location>
</feature>
<evidence type="ECO:0000256" key="7">
    <source>
        <dbReference type="ARBA" id="ARBA00023136"/>
    </source>
</evidence>
<comment type="subcellular location">
    <subcellularLocation>
        <location evidence="1">Cell inner membrane</location>
        <topology evidence="1">Multi-pass membrane protein</topology>
    </subcellularLocation>
    <subcellularLocation>
        <location evidence="9">Cell membrane</location>
        <topology evidence="9">Multi-pass membrane protein</topology>
    </subcellularLocation>
</comment>